<dbReference type="SUPFAM" id="SSF81383">
    <property type="entry name" value="F-box domain"/>
    <property type="match status" value="1"/>
</dbReference>
<sequence>MTTTIMTPSGRNIVHAKSLSIDKNEDFMFIPKPPSTPTPLLARIAALSRTNLPPLDAEIPSLSAALLESKARIKQLGFRISSGRSAHLHKELQDIREKELVSVNRLNGILSAFRRLPPEILIEIFSFSLQTTLDRFVVNLSPTQHMLWRLGQVCGRWRAIVCQHMRRFWSSIVIDTNKLSDETQYTPEYVRFLLETCLLRSGSHSLTFEVVGCLASCERLNFGIFDLLAGQSARWKKVTFREISFPLLASSLSQIRHVPLLEDLTICLPKPDTSNDIPNNTIMNFFASCSRLQNVYLYGFDLKTLNNLHVPWTTLPDISGMYSCETMLQVFSMATSLDSSSVCMGTKVPQDLSTHIIHPLLRDFDLDGYFWILNFLTLPNLHCFCAHAWEPSQFSALPSFLRRHPSISELRLWVEEGYPDESIMREIYEACTEIASLKLGVDMHDAYRLLPMLTVDDSTPKSGCLLPQLKDIELDAGTVHEDLAELLIKMIESRSRKPSLHYHCAQIETLTLYVSARTLETSLDKRLQVFRDKGMKIDLEESAFPEPTEEEDLVMY</sequence>
<protein>
    <recommendedName>
        <fullName evidence="1">F-box domain-containing protein</fullName>
    </recommendedName>
</protein>
<dbReference type="InterPro" id="IPR001810">
    <property type="entry name" value="F-box_dom"/>
</dbReference>
<dbReference type="Gene3D" id="3.80.10.10">
    <property type="entry name" value="Ribonuclease Inhibitor"/>
    <property type="match status" value="1"/>
</dbReference>
<evidence type="ECO:0000259" key="1">
    <source>
        <dbReference type="Pfam" id="PF12937"/>
    </source>
</evidence>
<organism evidence="2 3">
    <name type="scientific">Marasmiellus scandens</name>
    <dbReference type="NCBI Taxonomy" id="2682957"/>
    <lineage>
        <taxon>Eukaryota</taxon>
        <taxon>Fungi</taxon>
        <taxon>Dikarya</taxon>
        <taxon>Basidiomycota</taxon>
        <taxon>Agaricomycotina</taxon>
        <taxon>Agaricomycetes</taxon>
        <taxon>Agaricomycetidae</taxon>
        <taxon>Agaricales</taxon>
        <taxon>Marasmiineae</taxon>
        <taxon>Omphalotaceae</taxon>
        <taxon>Marasmiellus</taxon>
    </lineage>
</organism>
<accession>A0ABR1JY78</accession>
<feature type="domain" description="F-box" evidence="1">
    <location>
        <begin position="114"/>
        <end position="173"/>
    </location>
</feature>
<dbReference type="InterPro" id="IPR036047">
    <property type="entry name" value="F-box-like_dom_sf"/>
</dbReference>
<dbReference type="EMBL" id="JBANRG010000003">
    <property type="protein sequence ID" value="KAK7469259.1"/>
    <property type="molecule type" value="Genomic_DNA"/>
</dbReference>
<reference evidence="2 3" key="1">
    <citation type="submission" date="2024-01" db="EMBL/GenBank/DDBJ databases">
        <title>A draft genome for the cacao thread blight pathogen Marasmiellus scandens.</title>
        <authorList>
            <person name="Baruah I.K."/>
            <person name="Leung J."/>
            <person name="Bukari Y."/>
            <person name="Amoako-Attah I."/>
            <person name="Meinhardt L.W."/>
            <person name="Bailey B.A."/>
            <person name="Cohen S.P."/>
        </authorList>
    </citation>
    <scope>NUCLEOTIDE SEQUENCE [LARGE SCALE GENOMIC DNA]</scope>
    <source>
        <strain evidence="2 3">GH-19</strain>
    </source>
</reference>
<name>A0ABR1JY78_9AGAR</name>
<dbReference type="Proteomes" id="UP001498398">
    <property type="component" value="Unassembled WGS sequence"/>
</dbReference>
<proteinExistence type="predicted"/>
<dbReference type="Pfam" id="PF12937">
    <property type="entry name" value="F-box-like"/>
    <property type="match status" value="1"/>
</dbReference>
<keyword evidence="3" id="KW-1185">Reference proteome</keyword>
<evidence type="ECO:0000313" key="2">
    <source>
        <dbReference type="EMBL" id="KAK7469259.1"/>
    </source>
</evidence>
<comment type="caution">
    <text evidence="2">The sequence shown here is derived from an EMBL/GenBank/DDBJ whole genome shotgun (WGS) entry which is preliminary data.</text>
</comment>
<dbReference type="InterPro" id="IPR032675">
    <property type="entry name" value="LRR_dom_sf"/>
</dbReference>
<evidence type="ECO:0000313" key="3">
    <source>
        <dbReference type="Proteomes" id="UP001498398"/>
    </source>
</evidence>
<dbReference type="Gene3D" id="1.20.1280.50">
    <property type="match status" value="1"/>
</dbReference>
<gene>
    <name evidence="2" type="ORF">VKT23_003745</name>
</gene>